<dbReference type="SUPFAM" id="SSF88946">
    <property type="entry name" value="Sigma2 domain of RNA polymerase sigma factors"/>
    <property type="match status" value="1"/>
</dbReference>
<dbReference type="NCBIfam" id="TIGR02937">
    <property type="entry name" value="sigma70-ECF"/>
    <property type="match status" value="1"/>
</dbReference>
<comment type="caution">
    <text evidence="6">The sequence shown here is derived from an EMBL/GenBank/DDBJ whole genome shotgun (WGS) entry which is preliminary data.</text>
</comment>
<comment type="similarity">
    <text evidence="1">Belongs to the sigma-70 factor family. ECF subfamily.</text>
</comment>
<organism evidence="6 7">
    <name type="scientific">Microbacterium panaciterrae</name>
    <dbReference type="NCBI Taxonomy" id="985759"/>
    <lineage>
        <taxon>Bacteria</taxon>
        <taxon>Bacillati</taxon>
        <taxon>Actinomycetota</taxon>
        <taxon>Actinomycetes</taxon>
        <taxon>Micrococcales</taxon>
        <taxon>Microbacteriaceae</taxon>
        <taxon>Microbacterium</taxon>
    </lineage>
</organism>
<gene>
    <name evidence="6" type="ORF">GCM10023171_16930</name>
</gene>
<evidence type="ECO:0000313" key="7">
    <source>
        <dbReference type="Proteomes" id="UP001500731"/>
    </source>
</evidence>
<dbReference type="InterPro" id="IPR036388">
    <property type="entry name" value="WH-like_DNA-bd_sf"/>
</dbReference>
<name>A0ABP8PD17_9MICO</name>
<keyword evidence="4" id="KW-0804">Transcription</keyword>
<dbReference type="InterPro" id="IPR052704">
    <property type="entry name" value="ECF_Sigma-70_Domain"/>
</dbReference>
<sequence length="305" mass="32677">MTLVSPATRAWQEERGRLIGIAYRMLGDYGHAEDVVSEVAIDALRQERAAGTPDAGEGLAAAPAVRSWPAWLTTVCVRRSIDRVRSLAAAREEYTGHWLPEPVATARLPEDAVADRELLSLALLHLAEQLTPDARAAVVLHRAYGMSAVEIGRILQRSPAAVRQLISRGERRLHLADDVSPSRGADPAAVDALIAAVEQGDISALIALLSDDAILWSDGGGRVRAALNPIFGADRVRRFLIGVFVKAKADPSLPFAVAPLDVNGEPAVALTHSGRTDVLTLEFGDDGLIHGLRQVCNPDKLTQVL</sequence>
<keyword evidence="2" id="KW-0805">Transcription regulation</keyword>
<dbReference type="SUPFAM" id="SSF88659">
    <property type="entry name" value="Sigma3 and sigma4 domains of RNA polymerase sigma factors"/>
    <property type="match status" value="1"/>
</dbReference>
<protein>
    <submittedName>
        <fullName evidence="6">RNA polymerase sigma-70 factor</fullName>
    </submittedName>
</protein>
<dbReference type="InterPro" id="IPR013324">
    <property type="entry name" value="RNA_pol_sigma_r3/r4-like"/>
</dbReference>
<accession>A0ABP8PD17</accession>
<evidence type="ECO:0000256" key="4">
    <source>
        <dbReference type="ARBA" id="ARBA00023163"/>
    </source>
</evidence>
<dbReference type="InterPro" id="IPR014284">
    <property type="entry name" value="RNA_pol_sigma-70_dom"/>
</dbReference>
<dbReference type="Gene3D" id="1.10.1740.10">
    <property type="match status" value="1"/>
</dbReference>
<dbReference type="InterPro" id="IPR013325">
    <property type="entry name" value="RNA_pol_sigma_r2"/>
</dbReference>
<evidence type="ECO:0000259" key="5">
    <source>
        <dbReference type="Pfam" id="PF08281"/>
    </source>
</evidence>
<dbReference type="Gene3D" id="1.10.10.10">
    <property type="entry name" value="Winged helix-like DNA-binding domain superfamily/Winged helix DNA-binding domain"/>
    <property type="match status" value="1"/>
</dbReference>
<reference evidence="7" key="1">
    <citation type="journal article" date="2019" name="Int. J. Syst. Evol. Microbiol.">
        <title>The Global Catalogue of Microorganisms (GCM) 10K type strain sequencing project: providing services to taxonomists for standard genome sequencing and annotation.</title>
        <authorList>
            <consortium name="The Broad Institute Genomics Platform"/>
            <consortium name="The Broad Institute Genome Sequencing Center for Infectious Disease"/>
            <person name="Wu L."/>
            <person name="Ma J."/>
        </authorList>
    </citation>
    <scope>NUCLEOTIDE SEQUENCE [LARGE SCALE GENOMIC DNA]</scope>
    <source>
        <strain evidence="7">JCM 17839</strain>
    </source>
</reference>
<dbReference type="Pfam" id="PF08281">
    <property type="entry name" value="Sigma70_r4_2"/>
    <property type="match status" value="1"/>
</dbReference>
<dbReference type="EMBL" id="BAABGP010000010">
    <property type="protein sequence ID" value="GAA4484255.1"/>
    <property type="molecule type" value="Genomic_DNA"/>
</dbReference>
<evidence type="ECO:0000256" key="2">
    <source>
        <dbReference type="ARBA" id="ARBA00023015"/>
    </source>
</evidence>
<dbReference type="Proteomes" id="UP001500731">
    <property type="component" value="Unassembled WGS sequence"/>
</dbReference>
<dbReference type="RefSeq" id="WP_345186075.1">
    <property type="nucleotide sequence ID" value="NZ_BAABGP010000010.1"/>
</dbReference>
<dbReference type="InterPro" id="IPR013249">
    <property type="entry name" value="RNA_pol_sigma70_r4_t2"/>
</dbReference>
<proteinExistence type="inferred from homology"/>
<evidence type="ECO:0000256" key="1">
    <source>
        <dbReference type="ARBA" id="ARBA00010641"/>
    </source>
</evidence>
<keyword evidence="3" id="KW-0731">Sigma factor</keyword>
<dbReference type="PANTHER" id="PTHR30173:SF43">
    <property type="entry name" value="ECF RNA POLYMERASE SIGMA FACTOR SIGI-RELATED"/>
    <property type="match status" value="1"/>
</dbReference>
<dbReference type="PANTHER" id="PTHR30173">
    <property type="entry name" value="SIGMA 19 FACTOR"/>
    <property type="match status" value="1"/>
</dbReference>
<evidence type="ECO:0000313" key="6">
    <source>
        <dbReference type="EMBL" id="GAA4484255.1"/>
    </source>
</evidence>
<dbReference type="InterPro" id="IPR032710">
    <property type="entry name" value="NTF2-like_dom_sf"/>
</dbReference>
<dbReference type="SUPFAM" id="SSF54427">
    <property type="entry name" value="NTF2-like"/>
    <property type="match status" value="1"/>
</dbReference>
<keyword evidence="7" id="KW-1185">Reference proteome</keyword>
<evidence type="ECO:0000256" key="3">
    <source>
        <dbReference type="ARBA" id="ARBA00023082"/>
    </source>
</evidence>
<dbReference type="Gene3D" id="3.10.450.50">
    <property type="match status" value="1"/>
</dbReference>
<feature type="domain" description="RNA polymerase sigma factor 70 region 4 type 2" evidence="5">
    <location>
        <begin position="121"/>
        <end position="173"/>
    </location>
</feature>